<dbReference type="Proteomes" id="UP000562723">
    <property type="component" value="Unassembled WGS sequence"/>
</dbReference>
<dbReference type="EMBL" id="JABFMS010000054">
    <property type="protein sequence ID" value="NUT83614.1"/>
    <property type="molecule type" value="Genomic_DNA"/>
</dbReference>
<gene>
    <name evidence="2" type="ORF">HNO85_21920</name>
</gene>
<dbReference type="RefSeq" id="WP_058544257.1">
    <property type="nucleotide sequence ID" value="NZ_CP045701.2"/>
</dbReference>
<accession>A0AAJ3KXE0</accession>
<proteinExistence type="predicted"/>
<dbReference type="AlphaFoldDB" id="A0AAJ3KXE0"/>
<keyword evidence="1" id="KW-0175">Coiled coil</keyword>
<feature type="coiled-coil region" evidence="1">
    <location>
        <begin position="179"/>
        <end position="225"/>
    </location>
</feature>
<evidence type="ECO:0000313" key="3">
    <source>
        <dbReference type="Proteomes" id="UP000562723"/>
    </source>
</evidence>
<evidence type="ECO:0000256" key="1">
    <source>
        <dbReference type="SAM" id="Coils"/>
    </source>
</evidence>
<sequence>MNAFNVLIMSVLAVALTGCGNWNSVYRSHKFEDGNSAFIDIKQRAIITGGVTKKADGSVNSVVTCAEPSPDALSAYAGELAAKGDVAGKGGAELAGAYQEAASFVGMRSQSIQILRDQLYRLCEARMNNVISAPQYQMLLVRNQKYTLLLMAIEQLTGASRVPVVTLTSTSSAELIGNVEVDRKQLAESEAKKKDIEAKAKGNPTEDQKKEVAAIDENIKALKNRIEMGRRAIASGSTTQYVGSYTGTSPMTGASSADVKEMVLKAFESKDSEYLCFTKLAELADPNASGGYEGAKALLVKYCEGILVKEQSLGSAGNGALKGFNVVEFASKIEKNPAKYKEFIEFMKQDAGKPLAPD</sequence>
<evidence type="ECO:0000313" key="2">
    <source>
        <dbReference type="EMBL" id="NUT83614.1"/>
    </source>
</evidence>
<name>A0AAJ3KXE0_9PSED</name>
<comment type="caution">
    <text evidence="2">The sequence shown here is derived from an EMBL/GenBank/DDBJ whole genome shotgun (WGS) entry which is preliminary data.</text>
</comment>
<protein>
    <submittedName>
        <fullName evidence="2">Uncharacterized protein</fullName>
    </submittedName>
</protein>
<reference evidence="2 3" key="1">
    <citation type="journal article" date="2020" name="Front. Plant Sci.">
        <title>Isolation of Rhizosphere Bacteria That Improve Quality and Water Stress Tolerance in Greenhouse Ornamentals.</title>
        <authorList>
            <person name="Nordstedt N.P."/>
            <person name="Jones M.L."/>
        </authorList>
    </citation>
    <scope>NUCLEOTIDE SEQUENCE [LARGE SCALE GENOMIC DNA]</scope>
    <source>
        <strain evidence="2 3">C2F7</strain>
    </source>
</reference>
<organism evidence="2 3">
    <name type="scientific">Pseudomonas brassicacearum</name>
    <dbReference type="NCBI Taxonomy" id="930166"/>
    <lineage>
        <taxon>Bacteria</taxon>
        <taxon>Pseudomonadati</taxon>
        <taxon>Pseudomonadota</taxon>
        <taxon>Gammaproteobacteria</taxon>
        <taxon>Pseudomonadales</taxon>
        <taxon>Pseudomonadaceae</taxon>
        <taxon>Pseudomonas</taxon>
    </lineage>
</organism>